<dbReference type="InterPro" id="IPR000644">
    <property type="entry name" value="CBS_dom"/>
</dbReference>
<keyword evidence="1" id="KW-0129">CBS domain</keyword>
<dbReference type="SUPFAM" id="SSF141868">
    <property type="entry name" value="EAL domain-like"/>
    <property type="match status" value="1"/>
</dbReference>
<dbReference type="Pfam" id="PF00563">
    <property type="entry name" value="EAL"/>
    <property type="match status" value="1"/>
</dbReference>
<accession>R9PUE6</accession>
<evidence type="ECO:0000259" key="4">
    <source>
        <dbReference type="PROSITE" id="PS51371"/>
    </source>
</evidence>
<comment type="caution">
    <text evidence="5">The sequence shown here is derived from an EMBL/GenBank/DDBJ whole genome shotgun (WGS) entry which is preliminary data.</text>
</comment>
<dbReference type="PROSITE" id="PS50883">
    <property type="entry name" value="EAL"/>
    <property type="match status" value="1"/>
</dbReference>
<dbReference type="InterPro" id="IPR035965">
    <property type="entry name" value="PAS-like_dom_sf"/>
</dbReference>
<evidence type="ECO:0000256" key="1">
    <source>
        <dbReference type="PROSITE-ProRule" id="PRU00703"/>
    </source>
</evidence>
<feature type="domain" description="CBS" evidence="4">
    <location>
        <begin position="685"/>
        <end position="748"/>
    </location>
</feature>
<dbReference type="CDD" id="cd01948">
    <property type="entry name" value="EAL"/>
    <property type="match status" value="1"/>
</dbReference>
<dbReference type="SMART" id="SM00091">
    <property type="entry name" value="PAS"/>
    <property type="match status" value="1"/>
</dbReference>
<dbReference type="SMART" id="SM00052">
    <property type="entry name" value="EAL"/>
    <property type="match status" value="1"/>
</dbReference>
<reference evidence="5" key="1">
    <citation type="journal article" date="2013" name="Genome Announc.">
        <title>Draft Genome Sequence of Agarivorans albus Strain MKT 106T, an Agarolytic Marine Bacterium.</title>
        <authorList>
            <person name="Yasuike M."/>
            <person name="Nakamura Y."/>
            <person name="Kai W."/>
            <person name="Fujiwara A."/>
            <person name="Fukui Y."/>
            <person name="Satomi M."/>
            <person name="Sano M."/>
        </authorList>
    </citation>
    <scope>NUCLEOTIDE SEQUENCE [LARGE SCALE GENOMIC DNA]</scope>
</reference>
<name>R9PUE6_AGAAL</name>
<dbReference type="Pfam" id="PF13426">
    <property type="entry name" value="PAS_9"/>
    <property type="match status" value="1"/>
</dbReference>
<dbReference type="SUPFAM" id="SSF55785">
    <property type="entry name" value="PYP-like sensor domain (PAS domain)"/>
    <property type="match status" value="1"/>
</dbReference>
<dbReference type="SUPFAM" id="SSF54631">
    <property type="entry name" value="CBS-domain pair"/>
    <property type="match status" value="1"/>
</dbReference>
<dbReference type="Gene3D" id="3.20.20.450">
    <property type="entry name" value="EAL domain"/>
    <property type="match status" value="1"/>
</dbReference>
<dbReference type="RefSeq" id="WP_016403803.1">
    <property type="nucleotide sequence ID" value="NZ_BARX01000041.1"/>
</dbReference>
<dbReference type="InterPro" id="IPR046342">
    <property type="entry name" value="CBS_dom_sf"/>
</dbReference>
<dbReference type="NCBIfam" id="TIGR00229">
    <property type="entry name" value="sensory_box"/>
    <property type="match status" value="1"/>
</dbReference>
<dbReference type="PROSITE" id="PS50112">
    <property type="entry name" value="PAS"/>
    <property type="match status" value="1"/>
</dbReference>
<feature type="domain" description="EAL" evidence="3">
    <location>
        <begin position="409"/>
        <end position="665"/>
    </location>
</feature>
<dbReference type="EMBL" id="BARX01000041">
    <property type="protein sequence ID" value="GAD04036.1"/>
    <property type="molecule type" value="Genomic_DNA"/>
</dbReference>
<dbReference type="AlphaFoldDB" id="R9PUE6"/>
<sequence length="816" mass="92552">MVVDESSFQKVKDFAPQAWSINLQNNDFTCPHQLIAMLGYPSQSVLTLSQLFAAFEKTQLSLLKKHIRQVIDTGKPIIQTAILNAYQHRYIAEIVINPLPKNDKVITGTIELKQYFLTKQQELAFLKRVFAQAHEGLMIADINHTILMVNEAMCNNTGYPEHELLGQPASILKSGRYTKPFYQKLWGHVDEKKIWTGELLAKTKQGEVYAHEARIQRIDLPNEDHVYVSSSHRLDTSTDLWDEDDPNANSKVHVPDKNAFNKKLNADYKQLSNEVTIVGLVFSVSLAQATSTITRQWLVAQRFSQLSQRGHLGILNEKMFAAYWVVPKQMEDIEQTLKSALAALEGHNSYEDIGLSATVHGGASVLQIDASSPSQMLAHASQALIANSQGNDSSLYYYDRRLSKRFNRKATLATLLRQALAANQVEAYYQPIVALPELKIVKFEALCRVKLDTKLPYSVQELIEIAEEYNWIDQIDAAVTKQALHDLPLLQRHYHDNNIGMSINRSVVNDRVSHCCLADTLNIFEASDIDLSLITLELTESAYFDDSYYHSEWLDKLKAHNIAIALDDFGTGYSSFSYLRQIPVNIVKIDRSFVSGLTEESNEFSMIDMLCKLTHKMGGKVIAEGVETQQELYLLSKLNVDMLQGYIFSKPRSLEQTLSCHNDPVYMPLSQHLYHDNIVNAQTIMRRDFPKIGPDQKLSVALEKFERHQTRHLLVIEQSHCLGVLQQSDVSAAISPYLNTKGEQNRDLMTLNKRVHQVMSKDFLQVSLETSFDQLFEQFVNQPYTVVAVTGPNGVCLGLILLEDMLLKHREHQSSH</sequence>
<keyword evidence="6" id="KW-1185">Reference proteome</keyword>
<dbReference type="InterPro" id="IPR001633">
    <property type="entry name" value="EAL_dom"/>
</dbReference>
<dbReference type="Pfam" id="PF00571">
    <property type="entry name" value="CBS"/>
    <property type="match status" value="2"/>
</dbReference>
<dbReference type="PROSITE" id="PS51371">
    <property type="entry name" value="CBS"/>
    <property type="match status" value="1"/>
</dbReference>
<dbReference type="STRING" id="1331007.AALB_4116"/>
<evidence type="ECO:0000259" key="3">
    <source>
        <dbReference type="PROSITE" id="PS50883"/>
    </source>
</evidence>
<organism evidence="5 6">
    <name type="scientific">Agarivorans albus MKT 106</name>
    <dbReference type="NCBI Taxonomy" id="1331007"/>
    <lineage>
        <taxon>Bacteria</taxon>
        <taxon>Pseudomonadati</taxon>
        <taxon>Pseudomonadota</taxon>
        <taxon>Gammaproteobacteria</taxon>
        <taxon>Alteromonadales</taxon>
        <taxon>Alteromonadaceae</taxon>
        <taxon>Agarivorans</taxon>
    </lineage>
</organism>
<dbReference type="OrthoDB" id="5643297at2"/>
<proteinExistence type="predicted"/>
<dbReference type="Gene3D" id="3.10.580.10">
    <property type="entry name" value="CBS-domain"/>
    <property type="match status" value="1"/>
</dbReference>
<feature type="domain" description="PAS" evidence="2">
    <location>
        <begin position="122"/>
        <end position="167"/>
    </location>
</feature>
<dbReference type="PANTHER" id="PTHR33121">
    <property type="entry name" value="CYCLIC DI-GMP PHOSPHODIESTERASE PDEF"/>
    <property type="match status" value="1"/>
</dbReference>
<dbReference type="Gene3D" id="3.30.450.20">
    <property type="entry name" value="PAS domain"/>
    <property type="match status" value="1"/>
</dbReference>
<protein>
    <submittedName>
        <fullName evidence="5">Uncharacterized protein</fullName>
    </submittedName>
</protein>
<dbReference type="InterPro" id="IPR035919">
    <property type="entry name" value="EAL_sf"/>
</dbReference>
<dbReference type="InterPro" id="IPR050706">
    <property type="entry name" value="Cyclic-di-GMP_PDE-like"/>
</dbReference>
<dbReference type="Proteomes" id="UP000014461">
    <property type="component" value="Unassembled WGS sequence"/>
</dbReference>
<evidence type="ECO:0000313" key="6">
    <source>
        <dbReference type="Proteomes" id="UP000014461"/>
    </source>
</evidence>
<dbReference type="InterPro" id="IPR000014">
    <property type="entry name" value="PAS"/>
</dbReference>
<evidence type="ECO:0000259" key="2">
    <source>
        <dbReference type="PROSITE" id="PS50112"/>
    </source>
</evidence>
<dbReference type="PANTHER" id="PTHR33121:SF79">
    <property type="entry name" value="CYCLIC DI-GMP PHOSPHODIESTERASE PDED-RELATED"/>
    <property type="match status" value="1"/>
</dbReference>
<dbReference type="CDD" id="cd00130">
    <property type="entry name" value="PAS"/>
    <property type="match status" value="1"/>
</dbReference>
<gene>
    <name evidence="5" type="ORF">AALB_4116</name>
</gene>
<evidence type="ECO:0000313" key="5">
    <source>
        <dbReference type="EMBL" id="GAD04036.1"/>
    </source>
</evidence>
<dbReference type="GO" id="GO:0071111">
    <property type="term" value="F:cyclic-guanylate-specific phosphodiesterase activity"/>
    <property type="evidence" value="ECO:0007669"/>
    <property type="project" value="InterPro"/>
</dbReference>